<name>A0ABR9ZX01_9FIRM</name>
<sequence length="87" mass="9990">MKLYTPTLIFILNAIVTSVAYAVILFFNGAKQIKMLIRVFAIVLMLEPMALYYRFNSVQIALFSILIGAILMFFLFAIKEEMESEDL</sequence>
<keyword evidence="1" id="KW-1133">Transmembrane helix</keyword>
<comment type="caution">
    <text evidence="2">The sequence shown here is derived from an EMBL/GenBank/DDBJ whole genome shotgun (WGS) entry which is preliminary data.</text>
</comment>
<gene>
    <name evidence="2" type="ORF">ISU02_17985</name>
</gene>
<accession>A0ABR9ZX01</accession>
<feature type="transmembrane region" description="Helical" evidence="1">
    <location>
        <begin position="35"/>
        <end position="53"/>
    </location>
</feature>
<evidence type="ECO:0000313" key="2">
    <source>
        <dbReference type="EMBL" id="MBF4694993.1"/>
    </source>
</evidence>
<protein>
    <submittedName>
        <fullName evidence="2">Uncharacterized protein</fullName>
    </submittedName>
</protein>
<reference evidence="2 3" key="1">
    <citation type="submission" date="2020-11" db="EMBL/GenBank/DDBJ databases">
        <title>Fusibacter basophilias sp. nov.</title>
        <authorList>
            <person name="Qiu D."/>
        </authorList>
    </citation>
    <scope>NUCLEOTIDE SEQUENCE [LARGE SCALE GENOMIC DNA]</scope>
    <source>
        <strain evidence="2 3">Q10-2</strain>
    </source>
</reference>
<dbReference type="Proteomes" id="UP000614200">
    <property type="component" value="Unassembled WGS sequence"/>
</dbReference>
<evidence type="ECO:0000256" key="1">
    <source>
        <dbReference type="SAM" id="Phobius"/>
    </source>
</evidence>
<proteinExistence type="predicted"/>
<dbReference type="RefSeq" id="WP_194703236.1">
    <property type="nucleotide sequence ID" value="NZ_JADKNH010000012.1"/>
</dbReference>
<keyword evidence="1" id="KW-0472">Membrane</keyword>
<evidence type="ECO:0000313" key="3">
    <source>
        <dbReference type="Proteomes" id="UP000614200"/>
    </source>
</evidence>
<feature type="transmembrane region" description="Helical" evidence="1">
    <location>
        <begin position="59"/>
        <end position="78"/>
    </location>
</feature>
<organism evidence="2 3">
    <name type="scientific">Fusibacter ferrireducens</name>
    <dbReference type="NCBI Taxonomy" id="2785058"/>
    <lineage>
        <taxon>Bacteria</taxon>
        <taxon>Bacillati</taxon>
        <taxon>Bacillota</taxon>
        <taxon>Clostridia</taxon>
        <taxon>Eubacteriales</taxon>
        <taxon>Eubacteriales Family XII. Incertae Sedis</taxon>
        <taxon>Fusibacter</taxon>
    </lineage>
</organism>
<keyword evidence="1" id="KW-0812">Transmembrane</keyword>
<keyword evidence="3" id="KW-1185">Reference proteome</keyword>
<feature type="transmembrane region" description="Helical" evidence="1">
    <location>
        <begin position="6"/>
        <end position="28"/>
    </location>
</feature>
<dbReference type="EMBL" id="JADKNH010000012">
    <property type="protein sequence ID" value="MBF4694993.1"/>
    <property type="molecule type" value="Genomic_DNA"/>
</dbReference>